<dbReference type="Pfam" id="PF22817">
    <property type="entry name" value="ApeP-like"/>
    <property type="match status" value="1"/>
</dbReference>
<gene>
    <name evidence="1" type="ORF">GO620_014285</name>
</gene>
<dbReference type="InterPro" id="IPR016776">
    <property type="entry name" value="ApeP-like_dehydratase"/>
</dbReference>
<evidence type="ECO:0000313" key="1">
    <source>
        <dbReference type="EMBL" id="QQL49327.1"/>
    </source>
</evidence>
<organism evidence="1 2">
    <name type="scientific">Mucilaginibacter ginkgonis</name>
    <dbReference type="NCBI Taxonomy" id="2682091"/>
    <lineage>
        <taxon>Bacteria</taxon>
        <taxon>Pseudomonadati</taxon>
        <taxon>Bacteroidota</taxon>
        <taxon>Sphingobacteriia</taxon>
        <taxon>Sphingobacteriales</taxon>
        <taxon>Sphingobacteriaceae</taxon>
        <taxon>Mucilaginibacter</taxon>
    </lineage>
</organism>
<dbReference type="AlphaFoldDB" id="A0A6I4I268"/>
<keyword evidence="2" id="KW-1185">Reference proteome</keyword>
<proteinExistence type="predicted"/>
<dbReference type="RefSeq" id="WP_157524444.1">
    <property type="nucleotide sequence ID" value="NZ_CP066775.1"/>
</dbReference>
<evidence type="ECO:0000313" key="2">
    <source>
        <dbReference type="Proteomes" id="UP000429232"/>
    </source>
</evidence>
<accession>A0A6I4I268</accession>
<dbReference type="EMBL" id="CP066775">
    <property type="protein sequence ID" value="QQL49327.1"/>
    <property type="molecule type" value="Genomic_DNA"/>
</dbReference>
<sequence length="137" mass="14882">MFPQDATTLIPQQQPFVMVNGLVFADDKSAKTSFEIIGDNPMCINGIFQEGGLLENMAQTAAAYAGFIASQNNEPVKKGFIGAVNNFEVLRLPTQGDQLLTEVNVVDEVMGVTVVWGKVFCYSELIASAELKIFISD</sequence>
<protein>
    <submittedName>
        <fullName evidence="1">3-hydroxyacyl-ACP dehydratase</fullName>
    </submittedName>
</protein>
<name>A0A6I4I268_9SPHI</name>
<dbReference type="KEGG" id="mgik:GO620_014285"/>
<dbReference type="Gene3D" id="3.10.129.10">
    <property type="entry name" value="Hotdog Thioesterase"/>
    <property type="match status" value="1"/>
</dbReference>
<dbReference type="InterPro" id="IPR029069">
    <property type="entry name" value="HotDog_dom_sf"/>
</dbReference>
<dbReference type="Proteomes" id="UP000429232">
    <property type="component" value="Chromosome"/>
</dbReference>
<reference evidence="1 2" key="1">
    <citation type="submission" date="2020-12" db="EMBL/GenBank/DDBJ databases">
        <title>HMF7856_wgs.fasta genome submission.</title>
        <authorList>
            <person name="Kang H."/>
            <person name="Kim H."/>
            <person name="Joh K."/>
        </authorList>
    </citation>
    <scope>NUCLEOTIDE SEQUENCE [LARGE SCALE GENOMIC DNA]</scope>
    <source>
        <strain evidence="1 2">HMF7856</strain>
    </source>
</reference>
<dbReference type="SUPFAM" id="SSF54637">
    <property type="entry name" value="Thioesterase/thiol ester dehydrase-isomerase"/>
    <property type="match status" value="1"/>
</dbReference>